<accession>A0A2R8AUY4</accession>
<reference evidence="5" key="1">
    <citation type="submission" date="2018-03" db="EMBL/GenBank/DDBJ databases">
        <authorList>
            <person name="Rodrigo-Torres L."/>
            <person name="Arahal R. D."/>
            <person name="Lucena T."/>
        </authorList>
    </citation>
    <scope>NUCLEOTIDE SEQUENCE [LARGE SCALE GENOMIC DNA]</scope>
    <source>
        <strain evidence="5">CECT 8871</strain>
    </source>
</reference>
<keyword evidence="2" id="KW-0812">Transmembrane</keyword>
<dbReference type="AlphaFoldDB" id="A0A2R8AUY4"/>
<organism evidence="4 5">
    <name type="scientific">Pseudoprimorskyibacter insulae</name>
    <dbReference type="NCBI Taxonomy" id="1695997"/>
    <lineage>
        <taxon>Bacteria</taxon>
        <taxon>Pseudomonadati</taxon>
        <taxon>Pseudomonadota</taxon>
        <taxon>Alphaproteobacteria</taxon>
        <taxon>Rhodobacterales</taxon>
        <taxon>Paracoccaceae</taxon>
        <taxon>Pseudoprimorskyibacter</taxon>
    </lineage>
</organism>
<evidence type="ECO:0000313" key="5">
    <source>
        <dbReference type="Proteomes" id="UP000244904"/>
    </source>
</evidence>
<proteinExistence type="predicted"/>
<keyword evidence="2" id="KW-1133">Transmembrane helix</keyword>
<evidence type="ECO:0000256" key="3">
    <source>
        <dbReference type="SAM" id="SignalP"/>
    </source>
</evidence>
<dbReference type="EMBL" id="OMOJ01000002">
    <property type="protein sequence ID" value="SPF79826.1"/>
    <property type="molecule type" value="Genomic_DNA"/>
</dbReference>
<feature type="chain" id="PRO_5015311212" evidence="3">
    <location>
        <begin position="26"/>
        <end position="174"/>
    </location>
</feature>
<feature type="transmembrane region" description="Helical" evidence="2">
    <location>
        <begin position="30"/>
        <end position="48"/>
    </location>
</feature>
<feature type="region of interest" description="Disordered" evidence="1">
    <location>
        <begin position="53"/>
        <end position="110"/>
    </location>
</feature>
<dbReference type="Proteomes" id="UP000244904">
    <property type="component" value="Unassembled WGS sequence"/>
</dbReference>
<keyword evidence="3" id="KW-0732">Signal</keyword>
<evidence type="ECO:0000256" key="2">
    <source>
        <dbReference type="SAM" id="Phobius"/>
    </source>
</evidence>
<name>A0A2R8AUY4_9RHOB</name>
<feature type="compositionally biased region" description="Basic and acidic residues" evidence="1">
    <location>
        <begin position="68"/>
        <end position="97"/>
    </location>
</feature>
<dbReference type="OrthoDB" id="7876829at2"/>
<sequence length="174" mass="19273">MSRKFIGLVLASSLAITAIGAPVRADQNDDIATFLGAAAALFIIGKAIEAHNDKPQQKAHAPAQGYKQPKDHGKPQQKYQGHDKPKWGNKDHWDRPNGNRGNAPLPSACIQRSYGGNERYTLSERCLSRNYQSARPLPQSCKTWVEGNRGGMRPAYGLTCLKQKGYRTDQMARR</sequence>
<evidence type="ECO:0000256" key="1">
    <source>
        <dbReference type="SAM" id="MobiDB-lite"/>
    </source>
</evidence>
<keyword evidence="2" id="KW-0472">Membrane</keyword>
<protein>
    <submittedName>
        <fullName evidence="4">Uncharacterized protein</fullName>
    </submittedName>
</protein>
<gene>
    <name evidence="4" type="ORF">PRI8871_01625</name>
</gene>
<dbReference type="RefSeq" id="WP_108885661.1">
    <property type="nucleotide sequence ID" value="NZ_OMOJ01000002.1"/>
</dbReference>
<evidence type="ECO:0000313" key="4">
    <source>
        <dbReference type="EMBL" id="SPF79826.1"/>
    </source>
</evidence>
<feature type="signal peptide" evidence="3">
    <location>
        <begin position="1"/>
        <end position="25"/>
    </location>
</feature>
<keyword evidence="5" id="KW-1185">Reference proteome</keyword>